<name>A0A554RI47_9ACTN</name>
<dbReference type="OrthoDB" id="108890at2"/>
<sequence>MDPVQAARTRLGGVIFSRVAGPEGAGRRERIHGAEGPRRFGPDDPIWRVHADAAMFVGGIRALLLQSLHPLAMAAVDQHSGFRGDPWGRLQRTSTFLAETTFGTIQDADRAVAVVRAVHKHVRGTAPDGRPYAASDPELLRWVHVAEVDSFLRAHDRYGSGRLTTKERDLYVEQAAVTGEALGATDVPRSVRELDETLAAYRPDLASTPAARAATRFLLVHPPVPLTLRGPYGALAAAAVGLLPRWARWPLRVPWLPVAESTVVRATGIVVTSTIRWAMTPPESVTDPGSGPRFEAERAST</sequence>
<comment type="caution">
    <text evidence="3">The sequence shown here is derived from an EMBL/GenBank/DDBJ whole genome shotgun (WGS) entry which is preliminary data.</text>
</comment>
<dbReference type="Pfam" id="PF09995">
    <property type="entry name" value="MPAB_Lcp_cat"/>
    <property type="match status" value="1"/>
</dbReference>
<dbReference type="AlphaFoldDB" id="A0A554RI47"/>
<gene>
    <name evidence="3" type="ORF">FNM00_17875</name>
</gene>
<evidence type="ECO:0000313" key="4">
    <source>
        <dbReference type="Proteomes" id="UP000316988"/>
    </source>
</evidence>
<dbReference type="PANTHER" id="PTHR36151:SF3">
    <property type="entry name" value="ER-BOUND OXYGENASE MPAB_MPAB'_RUBBER OXYGENASE CATALYTIC DOMAIN-CONTAINING PROTEIN"/>
    <property type="match status" value="1"/>
</dbReference>
<dbReference type="EMBL" id="VLNT01000028">
    <property type="protein sequence ID" value="TSD53785.1"/>
    <property type="molecule type" value="Genomic_DNA"/>
</dbReference>
<proteinExistence type="predicted"/>
<dbReference type="GO" id="GO:0016491">
    <property type="term" value="F:oxidoreductase activity"/>
    <property type="evidence" value="ECO:0007669"/>
    <property type="project" value="InterPro"/>
</dbReference>
<protein>
    <submittedName>
        <fullName evidence="3">DUF2236 domain-containing protein</fullName>
    </submittedName>
</protein>
<dbReference type="InterPro" id="IPR018713">
    <property type="entry name" value="MPAB/Lcp_cat_dom"/>
</dbReference>
<dbReference type="Proteomes" id="UP000316988">
    <property type="component" value="Unassembled WGS sequence"/>
</dbReference>
<dbReference type="RefSeq" id="WP_143914897.1">
    <property type="nucleotide sequence ID" value="NZ_VLNT01000028.1"/>
</dbReference>
<accession>A0A554RI47</accession>
<feature type="region of interest" description="Disordered" evidence="1">
    <location>
        <begin position="281"/>
        <end position="301"/>
    </location>
</feature>
<dbReference type="PANTHER" id="PTHR36151">
    <property type="entry name" value="BLR2777 PROTEIN"/>
    <property type="match status" value="1"/>
</dbReference>
<organism evidence="3 4">
    <name type="scientific">Aeromicrobium piscarium</name>
    <dbReference type="NCBI Taxonomy" id="2590901"/>
    <lineage>
        <taxon>Bacteria</taxon>
        <taxon>Bacillati</taxon>
        <taxon>Actinomycetota</taxon>
        <taxon>Actinomycetes</taxon>
        <taxon>Propionibacteriales</taxon>
        <taxon>Nocardioidaceae</taxon>
        <taxon>Aeromicrobium</taxon>
    </lineage>
</organism>
<evidence type="ECO:0000259" key="2">
    <source>
        <dbReference type="Pfam" id="PF09995"/>
    </source>
</evidence>
<reference evidence="3 4" key="1">
    <citation type="submission" date="2019-07" db="EMBL/GenBank/DDBJ databases">
        <authorList>
            <person name="Zhao L.H."/>
        </authorList>
    </citation>
    <scope>NUCLEOTIDE SEQUENCE [LARGE SCALE GENOMIC DNA]</scope>
    <source>
        <strain evidence="3 4">Co35</strain>
    </source>
</reference>
<feature type="domain" description="ER-bound oxygenase mpaB/mpaB'/Rubber oxygenase catalytic" evidence="2">
    <location>
        <begin position="47"/>
        <end position="268"/>
    </location>
</feature>
<evidence type="ECO:0000313" key="3">
    <source>
        <dbReference type="EMBL" id="TSD53785.1"/>
    </source>
</evidence>
<keyword evidence="4" id="KW-1185">Reference proteome</keyword>
<evidence type="ECO:0000256" key="1">
    <source>
        <dbReference type="SAM" id="MobiDB-lite"/>
    </source>
</evidence>